<protein>
    <submittedName>
        <fullName evidence="1">Uncharacterized protein</fullName>
    </submittedName>
</protein>
<name>I4A182_ORNRL</name>
<dbReference type="AlphaFoldDB" id="I4A182"/>
<sequence length="43" mass="4785">MNFNRMMKEIAVIVPCNGLNLVCGVSNQNLLLIVLNKLKIIEA</sequence>
<keyword evidence="2" id="KW-1185">Reference proteome</keyword>
<accession>I4A182</accession>
<dbReference type="HOGENOM" id="CLU_3236907_0_0_10"/>
<dbReference type="STRING" id="867902.Ornrh_1555"/>
<dbReference type="Proteomes" id="UP000006051">
    <property type="component" value="Chromosome"/>
</dbReference>
<reference evidence="1 2" key="1">
    <citation type="submission" date="2012-06" db="EMBL/GenBank/DDBJ databases">
        <title>The complete genome of Ornithobacterium rhinotracheale DSM 15997.</title>
        <authorList>
            <consortium name="US DOE Joint Genome Institute (JGI-PGF)"/>
            <person name="Lucas S."/>
            <person name="Copeland A."/>
            <person name="Lapidus A."/>
            <person name="Goodwin L."/>
            <person name="Pitluck S."/>
            <person name="Peters L."/>
            <person name="Mikhailova N."/>
            <person name="Teshima H."/>
            <person name="Kyrpides N."/>
            <person name="Mavromatis K."/>
            <person name="Pagani I."/>
            <person name="Ivanova N."/>
            <person name="Ovchinnikova G."/>
            <person name="Zeytun A."/>
            <person name="Detter J.C."/>
            <person name="Han C."/>
            <person name="Land M."/>
            <person name="Hauser L."/>
            <person name="Markowitz V."/>
            <person name="Cheng J.-F."/>
            <person name="Hugenholtz P."/>
            <person name="Woyke T."/>
            <person name="Wu D."/>
            <person name="Lang E."/>
            <person name="Kopitz M."/>
            <person name="Brambilla E."/>
            <person name="Klenk H.-P."/>
            <person name="Eisen J.A."/>
        </authorList>
    </citation>
    <scope>NUCLEOTIDE SEQUENCE [LARGE SCALE GENOMIC DNA]</scope>
    <source>
        <strain evidence="2">ATCC 51463 / DSM 15997 / CCUG 23171 / LMG 9086</strain>
    </source>
</reference>
<organism evidence="1 2">
    <name type="scientific">Ornithobacterium rhinotracheale (strain ATCC 51463 / DSM 15997 / CCUG 23171 / CIP 104009 / LMG 9086)</name>
    <dbReference type="NCBI Taxonomy" id="867902"/>
    <lineage>
        <taxon>Bacteria</taxon>
        <taxon>Pseudomonadati</taxon>
        <taxon>Bacteroidota</taxon>
        <taxon>Flavobacteriia</taxon>
        <taxon>Flavobacteriales</taxon>
        <taxon>Weeksellaceae</taxon>
        <taxon>Ornithobacterium</taxon>
    </lineage>
</organism>
<gene>
    <name evidence="1" type="ordered locus">Ornrh_1555</name>
</gene>
<dbReference type="EMBL" id="CP003283">
    <property type="protein sequence ID" value="AFL97716.1"/>
    <property type="molecule type" value="Genomic_DNA"/>
</dbReference>
<evidence type="ECO:0000313" key="2">
    <source>
        <dbReference type="Proteomes" id="UP000006051"/>
    </source>
</evidence>
<evidence type="ECO:0000313" key="1">
    <source>
        <dbReference type="EMBL" id="AFL97716.1"/>
    </source>
</evidence>
<proteinExistence type="predicted"/>
<dbReference type="KEGG" id="orh:Ornrh_1555"/>